<reference evidence="2 3" key="1">
    <citation type="submission" date="2018-01" db="EMBL/GenBank/DDBJ databases">
        <title>Metagenomic assembled genomes from two thermal pools in the Uzon Caldera, Kamchatka, Russia.</title>
        <authorList>
            <person name="Wilkins L."/>
            <person name="Ettinger C."/>
        </authorList>
    </citation>
    <scope>NUCLEOTIDE SEQUENCE [LARGE SCALE GENOMIC DNA]</scope>
    <source>
        <strain evidence="2">ZAV-05</strain>
    </source>
</reference>
<dbReference type="PANTHER" id="PTHR35177:SF2">
    <property type="entry name" value="HYDROGENASE MATURATION FACTOR HYBG"/>
    <property type="match status" value="1"/>
</dbReference>
<dbReference type="GO" id="GO:0051604">
    <property type="term" value="P:protein maturation"/>
    <property type="evidence" value="ECO:0007669"/>
    <property type="project" value="TreeGrafter"/>
</dbReference>
<dbReference type="EMBL" id="PNIN01000030">
    <property type="protein sequence ID" value="PMP71996.1"/>
    <property type="molecule type" value="Genomic_DNA"/>
</dbReference>
<dbReference type="GO" id="GO:1902670">
    <property type="term" value="F:carbon dioxide binding"/>
    <property type="evidence" value="ECO:0007669"/>
    <property type="project" value="TreeGrafter"/>
</dbReference>
<dbReference type="PANTHER" id="PTHR35177">
    <property type="entry name" value="HYDROGENASE MATURATION FACTOR HYBG"/>
    <property type="match status" value="1"/>
</dbReference>
<dbReference type="SUPFAM" id="SSF159127">
    <property type="entry name" value="HupF/HypC-like"/>
    <property type="match status" value="1"/>
</dbReference>
<dbReference type="PRINTS" id="PR00445">
    <property type="entry name" value="HUPFHYPC"/>
</dbReference>
<proteinExistence type="inferred from homology"/>
<gene>
    <name evidence="2" type="ORF">C0187_02650</name>
</gene>
<accession>A0A2J6WNR0</accession>
<dbReference type="GO" id="GO:0005506">
    <property type="term" value="F:iron ion binding"/>
    <property type="evidence" value="ECO:0007669"/>
    <property type="project" value="TreeGrafter"/>
</dbReference>
<comment type="caution">
    <text evidence="2">The sequence shown here is derived from an EMBL/GenBank/DDBJ whole genome shotgun (WGS) entry which is preliminary data.</text>
</comment>
<evidence type="ECO:0000313" key="2">
    <source>
        <dbReference type="EMBL" id="PMP71996.1"/>
    </source>
</evidence>
<evidence type="ECO:0000256" key="1">
    <source>
        <dbReference type="ARBA" id="ARBA00006018"/>
    </source>
</evidence>
<comment type="similarity">
    <text evidence="1">Belongs to the HupF/HypC family.</text>
</comment>
<evidence type="ECO:0000313" key="3">
    <source>
        <dbReference type="Proteomes" id="UP000242881"/>
    </source>
</evidence>
<sequence length="45" mass="5070">AMLPDEVNVGDYVMVHVGFAIAKMDEKEAEETLKVLLEYANELDE</sequence>
<feature type="non-terminal residue" evidence="2">
    <location>
        <position position="1"/>
    </location>
</feature>
<protein>
    <submittedName>
        <fullName evidence="2">HypC/HybG/HupF family hydrogenase formation chaperone</fullName>
    </submittedName>
</protein>
<dbReference type="Gene3D" id="2.30.30.140">
    <property type="match status" value="1"/>
</dbReference>
<dbReference type="Pfam" id="PF01455">
    <property type="entry name" value="HupF_HypC"/>
    <property type="match status" value="1"/>
</dbReference>
<organism evidence="2 3">
    <name type="scientific">Calditerrivibrio nitroreducens</name>
    <dbReference type="NCBI Taxonomy" id="477976"/>
    <lineage>
        <taxon>Bacteria</taxon>
        <taxon>Pseudomonadati</taxon>
        <taxon>Deferribacterota</taxon>
        <taxon>Deferribacteres</taxon>
        <taxon>Deferribacterales</taxon>
        <taxon>Calditerrivibrionaceae</taxon>
    </lineage>
</organism>
<dbReference type="InterPro" id="IPR001109">
    <property type="entry name" value="Hydrogenase_HupF/HypC"/>
</dbReference>
<dbReference type="Proteomes" id="UP000242881">
    <property type="component" value="Unassembled WGS sequence"/>
</dbReference>
<name>A0A2J6WNR0_9BACT</name>
<dbReference type="AlphaFoldDB" id="A0A2J6WNR0"/>